<sequence length="100" mass="11953">ITSHEFCELRKREYRMKCPSMREECSLVLRHSWMDHRSTFDSSVYRDLLCSSIQSASFLHLLCKMFRSLVASTCPIDRSYLGGLRIESKSRDKSLWHRRY</sequence>
<dbReference type="EMBL" id="BTSX01000003">
    <property type="protein sequence ID" value="GMS89126.1"/>
    <property type="molecule type" value="Genomic_DNA"/>
</dbReference>
<dbReference type="AlphaFoldDB" id="A0AAV5T0K9"/>
<name>A0AAV5T0K9_9BILA</name>
<evidence type="ECO:0000313" key="1">
    <source>
        <dbReference type="EMBL" id="GMS89126.1"/>
    </source>
</evidence>
<gene>
    <name evidence="1" type="ORF">PENTCL1PPCAC_11301</name>
</gene>
<keyword evidence="2" id="KW-1185">Reference proteome</keyword>
<organism evidence="1 2">
    <name type="scientific">Pristionchus entomophagus</name>
    <dbReference type="NCBI Taxonomy" id="358040"/>
    <lineage>
        <taxon>Eukaryota</taxon>
        <taxon>Metazoa</taxon>
        <taxon>Ecdysozoa</taxon>
        <taxon>Nematoda</taxon>
        <taxon>Chromadorea</taxon>
        <taxon>Rhabditida</taxon>
        <taxon>Rhabditina</taxon>
        <taxon>Diplogasteromorpha</taxon>
        <taxon>Diplogasteroidea</taxon>
        <taxon>Neodiplogasteridae</taxon>
        <taxon>Pristionchus</taxon>
    </lineage>
</organism>
<dbReference type="Proteomes" id="UP001432027">
    <property type="component" value="Unassembled WGS sequence"/>
</dbReference>
<feature type="non-terminal residue" evidence="1">
    <location>
        <position position="1"/>
    </location>
</feature>
<reference evidence="1" key="1">
    <citation type="submission" date="2023-10" db="EMBL/GenBank/DDBJ databases">
        <title>Genome assembly of Pristionchus species.</title>
        <authorList>
            <person name="Yoshida K."/>
            <person name="Sommer R.J."/>
        </authorList>
    </citation>
    <scope>NUCLEOTIDE SEQUENCE</scope>
    <source>
        <strain evidence="1">RS0144</strain>
    </source>
</reference>
<protein>
    <submittedName>
        <fullName evidence="1">Uncharacterized protein</fullName>
    </submittedName>
</protein>
<accession>A0AAV5T0K9</accession>
<proteinExistence type="predicted"/>
<evidence type="ECO:0000313" key="2">
    <source>
        <dbReference type="Proteomes" id="UP001432027"/>
    </source>
</evidence>
<comment type="caution">
    <text evidence="1">The sequence shown here is derived from an EMBL/GenBank/DDBJ whole genome shotgun (WGS) entry which is preliminary data.</text>
</comment>